<comment type="catalytic activity">
    <reaction evidence="1">
        <text>Hydrolysis of alkylated DNA, releasing 3-methyladenine, 3-methylguanine, 7-methylguanine and 7-methyladenine.</text>
        <dbReference type="EC" id="3.2.2.21"/>
    </reaction>
</comment>
<keyword evidence="7" id="KW-0227">DNA damage</keyword>
<feature type="domain" description="HTH araC/xylS-type" evidence="14">
    <location>
        <begin position="86"/>
        <end position="184"/>
    </location>
</feature>
<dbReference type="Gene3D" id="3.40.10.10">
    <property type="entry name" value="DNA Methylphosphotriester Repair Domain"/>
    <property type="match status" value="1"/>
</dbReference>
<dbReference type="GO" id="GO:0006285">
    <property type="term" value="P:base-excision repair, AP site formation"/>
    <property type="evidence" value="ECO:0007669"/>
    <property type="project" value="TreeGrafter"/>
</dbReference>
<dbReference type="GO" id="GO:0008168">
    <property type="term" value="F:methyltransferase activity"/>
    <property type="evidence" value="ECO:0007669"/>
    <property type="project" value="UniProtKB-KW"/>
</dbReference>
<keyword evidence="8" id="KW-0862">Zinc</keyword>
<evidence type="ECO:0000256" key="3">
    <source>
        <dbReference type="ARBA" id="ARBA00012000"/>
    </source>
</evidence>
<organism evidence="15 16">
    <name type="scientific">Kitasatospora griseola</name>
    <name type="common">Streptomyces griseolosporeus</name>
    <dbReference type="NCBI Taxonomy" id="2064"/>
    <lineage>
        <taxon>Bacteria</taxon>
        <taxon>Bacillati</taxon>
        <taxon>Actinomycetota</taxon>
        <taxon>Actinomycetes</taxon>
        <taxon>Kitasatosporales</taxon>
        <taxon>Streptomycetaceae</taxon>
        <taxon>Kitasatospora</taxon>
    </lineage>
</organism>
<dbReference type="SUPFAM" id="SSF57884">
    <property type="entry name" value="Ada DNA repair protein, N-terminal domain (N-Ada 10)"/>
    <property type="match status" value="1"/>
</dbReference>
<evidence type="ECO:0000256" key="10">
    <source>
        <dbReference type="ARBA" id="ARBA00023125"/>
    </source>
</evidence>
<dbReference type="GO" id="GO:0032259">
    <property type="term" value="P:methylation"/>
    <property type="evidence" value="ECO:0007669"/>
    <property type="project" value="UniProtKB-KW"/>
</dbReference>
<dbReference type="InterPro" id="IPR010316">
    <property type="entry name" value="AlkA_N"/>
</dbReference>
<dbReference type="Pfam" id="PF06029">
    <property type="entry name" value="AlkA_N"/>
    <property type="match status" value="1"/>
</dbReference>
<keyword evidence="10" id="KW-0238">DNA-binding</keyword>
<dbReference type="GO" id="GO:0043565">
    <property type="term" value="F:sequence-specific DNA binding"/>
    <property type="evidence" value="ECO:0007669"/>
    <property type="project" value="InterPro"/>
</dbReference>
<dbReference type="RefSeq" id="WP_043915825.1">
    <property type="nucleotide sequence ID" value="NZ_JXZB01000004.1"/>
</dbReference>
<dbReference type="PROSITE" id="PS00041">
    <property type="entry name" value="HTH_ARAC_FAMILY_1"/>
    <property type="match status" value="1"/>
</dbReference>
<keyword evidence="6" id="KW-0479">Metal-binding</keyword>
<accession>A0A0D0N5Q3</accession>
<dbReference type="InterPro" id="IPR035451">
    <property type="entry name" value="Ada-like_dom_sf"/>
</dbReference>
<dbReference type="GO" id="GO:0008725">
    <property type="term" value="F:DNA-3-methyladenine glycosylase activity"/>
    <property type="evidence" value="ECO:0007669"/>
    <property type="project" value="TreeGrafter"/>
</dbReference>
<evidence type="ECO:0000259" key="14">
    <source>
        <dbReference type="PROSITE" id="PS01124"/>
    </source>
</evidence>
<dbReference type="SUPFAM" id="SSF55945">
    <property type="entry name" value="TATA-box binding protein-like"/>
    <property type="match status" value="1"/>
</dbReference>
<dbReference type="PANTHER" id="PTHR43003">
    <property type="entry name" value="DNA-3-METHYLADENINE GLYCOSYLASE"/>
    <property type="match status" value="1"/>
</dbReference>
<protein>
    <recommendedName>
        <fullName evidence="3">DNA-3-methyladenine glycosylase II</fullName>
        <ecNumber evidence="3">3.2.2.21</ecNumber>
    </recommendedName>
</protein>
<name>A0A0D0N5Q3_KITGR</name>
<keyword evidence="12" id="KW-0804">Transcription</keyword>
<evidence type="ECO:0000256" key="6">
    <source>
        <dbReference type="ARBA" id="ARBA00022723"/>
    </source>
</evidence>
<evidence type="ECO:0000256" key="7">
    <source>
        <dbReference type="ARBA" id="ARBA00022763"/>
    </source>
</evidence>
<comment type="cofactor">
    <cofactor evidence="2">
        <name>Zn(2+)</name>
        <dbReference type="ChEBI" id="CHEBI:29105"/>
    </cofactor>
</comment>
<evidence type="ECO:0000256" key="5">
    <source>
        <dbReference type="ARBA" id="ARBA00022679"/>
    </source>
</evidence>
<dbReference type="STRING" id="2064.TR51_32955"/>
<dbReference type="SUPFAM" id="SSF48150">
    <property type="entry name" value="DNA-glycosylase"/>
    <property type="match status" value="1"/>
</dbReference>
<dbReference type="CDD" id="cd00056">
    <property type="entry name" value="ENDO3c"/>
    <property type="match status" value="1"/>
</dbReference>
<evidence type="ECO:0000256" key="2">
    <source>
        <dbReference type="ARBA" id="ARBA00001947"/>
    </source>
</evidence>
<proteinExistence type="predicted"/>
<dbReference type="SMART" id="SM01009">
    <property type="entry name" value="AlkA_N"/>
    <property type="match status" value="1"/>
</dbReference>
<dbReference type="InterPro" id="IPR009057">
    <property type="entry name" value="Homeodomain-like_sf"/>
</dbReference>
<keyword evidence="9" id="KW-0805">Transcription regulation</keyword>
<dbReference type="GO" id="GO:0032131">
    <property type="term" value="F:alkylated DNA binding"/>
    <property type="evidence" value="ECO:0007669"/>
    <property type="project" value="TreeGrafter"/>
</dbReference>
<dbReference type="GO" id="GO:0043916">
    <property type="term" value="F:DNA-7-methylguanine glycosylase activity"/>
    <property type="evidence" value="ECO:0007669"/>
    <property type="project" value="TreeGrafter"/>
</dbReference>
<dbReference type="InterPro" id="IPR051912">
    <property type="entry name" value="Alkylbase_DNA_Glycosylase/TA"/>
</dbReference>
<evidence type="ECO:0000256" key="1">
    <source>
        <dbReference type="ARBA" id="ARBA00000086"/>
    </source>
</evidence>
<dbReference type="PANTHER" id="PTHR43003:SF13">
    <property type="entry name" value="DNA-3-METHYLADENINE GLYCOSYLASE 2"/>
    <property type="match status" value="1"/>
</dbReference>
<dbReference type="FunFam" id="3.40.10.10:FF:000001">
    <property type="entry name" value="DNA-3-methyladenine glycosylase 2"/>
    <property type="match status" value="1"/>
</dbReference>
<keyword evidence="4" id="KW-0489">Methyltransferase</keyword>
<keyword evidence="16" id="KW-1185">Reference proteome</keyword>
<dbReference type="SMART" id="SM00342">
    <property type="entry name" value="HTH_ARAC"/>
    <property type="match status" value="1"/>
</dbReference>
<evidence type="ECO:0000256" key="11">
    <source>
        <dbReference type="ARBA" id="ARBA00023159"/>
    </source>
</evidence>
<dbReference type="Pfam" id="PF00730">
    <property type="entry name" value="HhH-GPD"/>
    <property type="match status" value="1"/>
</dbReference>
<dbReference type="SUPFAM" id="SSF46689">
    <property type="entry name" value="Homeodomain-like"/>
    <property type="match status" value="1"/>
</dbReference>
<evidence type="ECO:0000256" key="9">
    <source>
        <dbReference type="ARBA" id="ARBA00023015"/>
    </source>
</evidence>
<evidence type="ECO:0000313" key="15">
    <source>
        <dbReference type="EMBL" id="KIQ63460.1"/>
    </source>
</evidence>
<evidence type="ECO:0000256" key="13">
    <source>
        <dbReference type="ARBA" id="ARBA00023204"/>
    </source>
</evidence>
<dbReference type="InterPro" id="IPR011257">
    <property type="entry name" value="DNA_glycosylase"/>
</dbReference>
<dbReference type="OrthoDB" id="9811249at2"/>
<keyword evidence="11" id="KW-0010">Activator</keyword>
<dbReference type="AlphaFoldDB" id="A0A0D0N5Q3"/>
<dbReference type="Gene3D" id="1.10.10.60">
    <property type="entry name" value="Homeodomain-like"/>
    <property type="match status" value="1"/>
</dbReference>
<dbReference type="GO" id="GO:0003700">
    <property type="term" value="F:DNA-binding transcription factor activity"/>
    <property type="evidence" value="ECO:0007669"/>
    <property type="project" value="InterPro"/>
</dbReference>
<keyword evidence="5" id="KW-0808">Transferase</keyword>
<gene>
    <name evidence="15" type="ORF">TR51_32955</name>
</gene>
<dbReference type="PROSITE" id="PS01124">
    <property type="entry name" value="HTH_ARAC_FAMILY_2"/>
    <property type="match status" value="1"/>
</dbReference>
<dbReference type="GO" id="GO:0008270">
    <property type="term" value="F:zinc ion binding"/>
    <property type="evidence" value="ECO:0007669"/>
    <property type="project" value="InterPro"/>
</dbReference>
<dbReference type="GO" id="GO:0005737">
    <property type="term" value="C:cytoplasm"/>
    <property type="evidence" value="ECO:0007669"/>
    <property type="project" value="TreeGrafter"/>
</dbReference>
<sequence length="479" mass="51715">MIDDEKRYQAMRSKDSRFDGWFFVAVRTTGIYCRPSCPAVTPKRENVRFYSSAAAAQTAGFRACKRCRPDATPGSPEWNVRADVVGRAMRLISDGAVDRGGVSGLAGELGYSVRQLHRLLTEEMGAGPLALARAQRAHTTRVLLEMTDLPMAEVAFAAGFSSVRQFNDTIRQVFARTPSELRSRASSLGGSDVVGTIRLRLPFRPPLDHARLFGFLAARAVPGVEEFTGGAYRRVLSLPRSTAVVELSPSDGQPFLWARLWLDDLRDLGAAVQRCRRLLDLDADPQAVVETLSGCALLGPRVAGSPGLRSPGAVDAAELAVRALLGQQVSVASARSSAGRLTARYGKPLTAPNGGLTHAFPTPDALAAADPADLPMPQALHGLAEALASGRLTIGPGTDREENEEHLLTLPGIAPRTAGYIRMRALGDPDVFLPTDLGVRRALERLGQPGDPHHALALARRWRPWRSYALHHLWSVLTP</sequence>
<evidence type="ECO:0000256" key="12">
    <source>
        <dbReference type="ARBA" id="ARBA00023163"/>
    </source>
</evidence>
<dbReference type="GO" id="GO:0032993">
    <property type="term" value="C:protein-DNA complex"/>
    <property type="evidence" value="ECO:0007669"/>
    <property type="project" value="TreeGrafter"/>
</dbReference>
<reference evidence="15 16" key="1">
    <citation type="submission" date="2015-02" db="EMBL/GenBank/DDBJ databases">
        <title>Draft genome sequence of Kitasatospora griseola MF730-N6, a bafilomycin, terpentecin and satosporin producer.</title>
        <authorList>
            <person name="Arens J.C."/>
            <person name="Haltli B."/>
            <person name="Kerr R.G."/>
        </authorList>
    </citation>
    <scope>NUCLEOTIDE SEQUENCE [LARGE SCALE GENOMIC DNA]</scope>
    <source>
        <strain evidence="15 16">MF730-N6</strain>
    </source>
</reference>
<dbReference type="Gene3D" id="1.10.1670.10">
    <property type="entry name" value="Helix-hairpin-Helix base-excision DNA repair enzymes (C-terminal)"/>
    <property type="match status" value="1"/>
</dbReference>
<dbReference type="Gene3D" id="1.10.340.30">
    <property type="entry name" value="Hypothetical protein, domain 2"/>
    <property type="match status" value="1"/>
</dbReference>
<dbReference type="EC" id="3.2.2.21" evidence="3"/>
<dbReference type="InterPro" id="IPR023170">
    <property type="entry name" value="HhH_base_excis_C"/>
</dbReference>
<dbReference type="Pfam" id="PF02805">
    <property type="entry name" value="Ada_Zn_binding"/>
    <property type="match status" value="1"/>
</dbReference>
<dbReference type="Proteomes" id="UP000032066">
    <property type="component" value="Unassembled WGS sequence"/>
</dbReference>
<dbReference type="InterPro" id="IPR003265">
    <property type="entry name" value="HhH-GPD_domain"/>
</dbReference>
<dbReference type="GO" id="GO:0006307">
    <property type="term" value="P:DNA alkylation repair"/>
    <property type="evidence" value="ECO:0007669"/>
    <property type="project" value="TreeGrafter"/>
</dbReference>
<evidence type="ECO:0000313" key="16">
    <source>
        <dbReference type="Proteomes" id="UP000032066"/>
    </source>
</evidence>
<comment type="caution">
    <text evidence="15">The sequence shown here is derived from an EMBL/GenBank/DDBJ whole genome shotgun (WGS) entry which is preliminary data.</text>
</comment>
<dbReference type="SMART" id="SM00478">
    <property type="entry name" value="ENDO3c"/>
    <property type="match status" value="1"/>
</dbReference>
<dbReference type="PATRIC" id="fig|2064.6.peg.6973"/>
<evidence type="ECO:0000256" key="8">
    <source>
        <dbReference type="ARBA" id="ARBA00022833"/>
    </source>
</evidence>
<dbReference type="InterPro" id="IPR004026">
    <property type="entry name" value="Ada_DNA_repair_Zn-bd"/>
</dbReference>
<dbReference type="Gene3D" id="3.30.310.20">
    <property type="entry name" value="DNA-3-methyladenine glycosylase AlkA, N-terminal domain"/>
    <property type="match status" value="1"/>
</dbReference>
<dbReference type="InterPro" id="IPR018060">
    <property type="entry name" value="HTH_AraC"/>
</dbReference>
<dbReference type="EMBL" id="JXZB01000004">
    <property type="protein sequence ID" value="KIQ63460.1"/>
    <property type="molecule type" value="Genomic_DNA"/>
</dbReference>
<keyword evidence="13" id="KW-0234">DNA repair</keyword>
<dbReference type="Pfam" id="PF12833">
    <property type="entry name" value="HTH_18"/>
    <property type="match status" value="1"/>
</dbReference>
<dbReference type="InterPro" id="IPR037046">
    <property type="entry name" value="AlkA_N_sf"/>
</dbReference>
<evidence type="ECO:0000256" key="4">
    <source>
        <dbReference type="ARBA" id="ARBA00022603"/>
    </source>
</evidence>
<dbReference type="InterPro" id="IPR018062">
    <property type="entry name" value="HTH_AraC-typ_CS"/>
</dbReference>